<evidence type="ECO:0000256" key="4">
    <source>
        <dbReference type="ARBA" id="ARBA00023157"/>
    </source>
</evidence>
<dbReference type="EnsemblPlants" id="LPERR12G16460.1">
    <property type="protein sequence ID" value="LPERR12G16460.1"/>
    <property type="gene ID" value="LPERR12G16460"/>
</dbReference>
<dbReference type="FunFam" id="2.60.110.10:FF:000003">
    <property type="entry name" value="Thaumatin I"/>
    <property type="match status" value="1"/>
</dbReference>
<dbReference type="AlphaFoldDB" id="A0A0D9Y1P9"/>
<sequence>MATPRIAAAALLLLAAIAAVATISDAITITVTNRCSYTVWPGALPGGGVRLDPGKSWTLNIPSGTRAARIWPRTGCNFDGSGRGKCLTGDCRNSLSCSVSGTPPTTLAEYTLGTPGVGDGLDYFDLSVIDGFNVPMSFQPSGNGAAGKCSRRRGPNCAVDITAQCLPELKVPGGCDSACGRFGGDTYCCRGQYEHNCPPTKYSKFFKEKCPDAYSYAKDDQSSTFTCPAGTNYQIVMCP</sequence>
<dbReference type="Gene3D" id="2.60.110.10">
    <property type="entry name" value="Thaumatin"/>
    <property type="match status" value="1"/>
</dbReference>
<evidence type="ECO:0000313" key="8">
    <source>
        <dbReference type="Proteomes" id="UP000032180"/>
    </source>
</evidence>
<evidence type="ECO:0000256" key="1">
    <source>
        <dbReference type="ARBA" id="ARBA00010607"/>
    </source>
</evidence>
<dbReference type="InterPro" id="IPR001938">
    <property type="entry name" value="Thaumatin"/>
</dbReference>
<evidence type="ECO:0008006" key="9">
    <source>
        <dbReference type="Google" id="ProtNLM"/>
    </source>
</evidence>
<evidence type="ECO:0000256" key="5">
    <source>
        <dbReference type="PIRSR" id="PIRSR002703-1"/>
    </source>
</evidence>
<organism evidence="7 8">
    <name type="scientific">Leersia perrieri</name>
    <dbReference type="NCBI Taxonomy" id="77586"/>
    <lineage>
        <taxon>Eukaryota</taxon>
        <taxon>Viridiplantae</taxon>
        <taxon>Streptophyta</taxon>
        <taxon>Embryophyta</taxon>
        <taxon>Tracheophyta</taxon>
        <taxon>Spermatophyta</taxon>
        <taxon>Magnoliopsida</taxon>
        <taxon>Liliopsida</taxon>
        <taxon>Poales</taxon>
        <taxon>Poaceae</taxon>
        <taxon>BOP clade</taxon>
        <taxon>Oryzoideae</taxon>
        <taxon>Oryzeae</taxon>
        <taxon>Oryzinae</taxon>
        <taxon>Leersia</taxon>
    </lineage>
</organism>
<dbReference type="PROSITE" id="PS51367">
    <property type="entry name" value="THAUMATIN_2"/>
    <property type="match status" value="1"/>
</dbReference>
<dbReference type="Pfam" id="PF00314">
    <property type="entry name" value="Thaumatin"/>
    <property type="match status" value="1"/>
</dbReference>
<dbReference type="GO" id="GO:0050832">
    <property type="term" value="P:defense response to fungus"/>
    <property type="evidence" value="ECO:0007669"/>
    <property type="project" value="UniProtKB-KW"/>
</dbReference>
<dbReference type="SMART" id="SM00205">
    <property type="entry name" value="THN"/>
    <property type="match status" value="1"/>
</dbReference>
<dbReference type="Gramene" id="LPERR12G16460.1">
    <property type="protein sequence ID" value="LPERR12G16460.1"/>
    <property type="gene ID" value="LPERR12G16460"/>
</dbReference>
<keyword evidence="2" id="KW-0929">Antimicrobial</keyword>
<accession>A0A0D9Y1P9</accession>
<feature type="disulfide bond" evidence="5">
    <location>
        <begin position="91"/>
        <end position="97"/>
    </location>
</feature>
<feature type="chain" id="PRO_5002350989" description="Thaumatin-like protein" evidence="6">
    <location>
        <begin position="27"/>
        <end position="239"/>
    </location>
</feature>
<evidence type="ECO:0000256" key="2">
    <source>
        <dbReference type="ARBA" id="ARBA00022529"/>
    </source>
</evidence>
<evidence type="ECO:0000256" key="3">
    <source>
        <dbReference type="ARBA" id="ARBA00022577"/>
    </source>
</evidence>
<reference evidence="7" key="3">
    <citation type="submission" date="2015-04" db="UniProtKB">
        <authorList>
            <consortium name="EnsemblPlants"/>
        </authorList>
    </citation>
    <scope>IDENTIFICATION</scope>
</reference>
<feature type="disulfide bond" evidence="5">
    <location>
        <begin position="35"/>
        <end position="238"/>
    </location>
</feature>
<keyword evidence="6" id="KW-0732">Signal</keyword>
<dbReference type="SUPFAM" id="SSF49870">
    <property type="entry name" value="Osmotin, thaumatin-like protein"/>
    <property type="match status" value="1"/>
</dbReference>
<dbReference type="InterPro" id="IPR037176">
    <property type="entry name" value="Osmotin/thaumatin-like_sf"/>
</dbReference>
<dbReference type="GO" id="GO:0031640">
    <property type="term" value="P:killing of cells of another organism"/>
    <property type="evidence" value="ECO:0007669"/>
    <property type="project" value="UniProtKB-KW"/>
</dbReference>
<feature type="disulfide bond" evidence="5">
    <location>
        <begin position="76"/>
        <end position="86"/>
    </location>
</feature>
<dbReference type="eggNOG" id="ENOG502QV4N">
    <property type="taxonomic scope" value="Eukaryota"/>
</dbReference>
<reference evidence="8" key="2">
    <citation type="submission" date="2013-12" db="EMBL/GenBank/DDBJ databases">
        <authorList>
            <person name="Yu Y."/>
            <person name="Lee S."/>
            <person name="de Baynast K."/>
            <person name="Wissotski M."/>
            <person name="Liu L."/>
            <person name="Talag J."/>
            <person name="Goicoechea J."/>
            <person name="Angelova A."/>
            <person name="Jetty R."/>
            <person name="Kudrna D."/>
            <person name="Golser W."/>
            <person name="Rivera L."/>
            <person name="Zhang J."/>
            <person name="Wing R."/>
        </authorList>
    </citation>
    <scope>NUCLEOTIDE SEQUENCE</scope>
</reference>
<dbReference type="PRINTS" id="PR00347">
    <property type="entry name" value="THAUMATIN"/>
</dbReference>
<name>A0A0D9Y1P9_9ORYZ</name>
<dbReference type="Proteomes" id="UP000032180">
    <property type="component" value="Chromosome 12"/>
</dbReference>
<dbReference type="HOGENOM" id="CLU_043181_5_0_1"/>
<dbReference type="STRING" id="77586.A0A0D9Y1P9"/>
<feature type="disulfide bond" evidence="5">
    <location>
        <begin position="189"/>
        <end position="197"/>
    </location>
</feature>
<feature type="disulfide bond" evidence="5">
    <location>
        <begin position="165"/>
        <end position="175"/>
    </location>
</feature>
<dbReference type="PIRSF" id="PIRSF002703">
    <property type="entry name" value="Thaumatin"/>
    <property type="match status" value="1"/>
</dbReference>
<feature type="disulfide bond" evidence="5">
    <location>
        <begin position="179"/>
        <end position="188"/>
    </location>
</feature>
<keyword evidence="8" id="KW-1185">Reference proteome</keyword>
<feature type="signal peptide" evidence="6">
    <location>
        <begin position="1"/>
        <end position="26"/>
    </location>
</feature>
<comment type="similarity">
    <text evidence="1">Belongs to the thaumatin family.</text>
</comment>
<keyword evidence="4 5" id="KW-1015">Disulfide bond</keyword>
<feature type="disulfide bond" evidence="5">
    <location>
        <begin position="149"/>
        <end position="227"/>
    </location>
</feature>
<reference evidence="7 8" key="1">
    <citation type="submission" date="2012-08" db="EMBL/GenBank/DDBJ databases">
        <title>Oryza genome evolution.</title>
        <authorList>
            <person name="Wing R.A."/>
        </authorList>
    </citation>
    <scope>NUCLEOTIDE SEQUENCE</scope>
</reference>
<dbReference type="PANTHER" id="PTHR31048">
    <property type="entry name" value="OS03G0233200 PROTEIN"/>
    <property type="match status" value="1"/>
</dbReference>
<evidence type="ECO:0000313" key="7">
    <source>
        <dbReference type="EnsemblPlants" id="LPERR12G16460.1"/>
    </source>
</evidence>
<proteinExistence type="inferred from homology"/>
<evidence type="ECO:0000256" key="6">
    <source>
        <dbReference type="SAM" id="SignalP"/>
    </source>
</evidence>
<protein>
    <recommendedName>
        <fullName evidence="9">Thaumatin-like protein</fullName>
    </recommendedName>
</protein>
<feature type="disulfide bond" evidence="5">
    <location>
        <begin position="157"/>
        <end position="210"/>
    </location>
</feature>
<keyword evidence="3" id="KW-0295">Fungicide</keyword>